<dbReference type="Proteomes" id="UP000069902">
    <property type="component" value="Chromosome cPNK"/>
</dbReference>
<accession>A0A0U5JEU7</accession>
<feature type="transmembrane region" description="Helical" evidence="7">
    <location>
        <begin position="345"/>
        <end position="362"/>
    </location>
</feature>
<evidence type="ECO:0000256" key="1">
    <source>
        <dbReference type="ARBA" id="ARBA00007150"/>
    </source>
</evidence>
<comment type="function">
    <text evidence="7">Catalyzes the transfer of the diacylglyceryl group from phosphatidylglycerol to the sulfhydryl group of the N-terminal cysteine of a prolipoprotein, the first step in the formation of mature lipoproteins.</text>
</comment>
<comment type="subcellular location">
    <subcellularLocation>
        <location evidence="7">Cell membrane</location>
        <topology evidence="7">Multi-pass membrane protein</topology>
    </subcellularLocation>
</comment>
<dbReference type="Pfam" id="PF01790">
    <property type="entry name" value="LGT"/>
    <property type="match status" value="1"/>
</dbReference>
<feature type="transmembrane region" description="Helical" evidence="7">
    <location>
        <begin position="281"/>
        <end position="300"/>
    </location>
</feature>
<evidence type="ECO:0000256" key="3">
    <source>
        <dbReference type="ARBA" id="ARBA00022679"/>
    </source>
</evidence>
<evidence type="ECO:0000256" key="2">
    <source>
        <dbReference type="ARBA" id="ARBA00022475"/>
    </source>
</evidence>
<dbReference type="HAMAP" id="MF_01147">
    <property type="entry name" value="Lgt"/>
    <property type="match status" value="1"/>
</dbReference>
<feature type="transmembrane region" description="Helical" evidence="7">
    <location>
        <begin position="28"/>
        <end position="54"/>
    </location>
</feature>
<evidence type="ECO:0000256" key="7">
    <source>
        <dbReference type="HAMAP-Rule" id="MF_01147"/>
    </source>
</evidence>
<dbReference type="GO" id="GO:0008961">
    <property type="term" value="F:phosphatidylglycerol-prolipoprotein diacylglyceryl transferase activity"/>
    <property type="evidence" value="ECO:0007669"/>
    <property type="project" value="UniProtKB-UniRule"/>
</dbReference>
<dbReference type="PATRIC" id="fig|389348.3.peg.874"/>
<feature type="transmembrane region" description="Helical" evidence="7">
    <location>
        <begin position="196"/>
        <end position="216"/>
    </location>
</feature>
<dbReference type="PANTHER" id="PTHR30589">
    <property type="entry name" value="PROLIPOPROTEIN DIACYLGLYCERYL TRANSFERASE"/>
    <property type="match status" value="1"/>
</dbReference>
<dbReference type="PANTHER" id="PTHR30589:SF0">
    <property type="entry name" value="PHOSPHATIDYLGLYCEROL--PROLIPOPROTEIN DIACYLGLYCERYL TRANSFERASE"/>
    <property type="match status" value="1"/>
</dbReference>
<dbReference type="FunCoup" id="A0A0U5JEU7">
    <property type="interactions" value="219"/>
</dbReference>
<dbReference type="GO" id="GO:0042158">
    <property type="term" value="P:lipoprotein biosynthetic process"/>
    <property type="evidence" value="ECO:0007669"/>
    <property type="project" value="UniProtKB-UniRule"/>
</dbReference>
<feature type="binding site" evidence="7">
    <location>
        <position position="244"/>
    </location>
    <ligand>
        <name>a 1,2-diacyl-sn-glycero-3-phospho-(1'-sn-glycerol)</name>
        <dbReference type="ChEBI" id="CHEBI:64716"/>
    </ligand>
</feature>
<comment type="similarity">
    <text evidence="1 7">Belongs to the Lgt family.</text>
</comment>
<proteinExistence type="inferred from homology"/>
<evidence type="ECO:0000313" key="8">
    <source>
        <dbReference type="EMBL" id="CUI16421.1"/>
    </source>
</evidence>
<dbReference type="STRING" id="389348.PNK_0795"/>
<dbReference type="InterPro" id="IPR001640">
    <property type="entry name" value="Lgt"/>
</dbReference>
<gene>
    <name evidence="7 8" type="primary">lgt</name>
    <name evidence="8" type="ORF">PNK_0795</name>
</gene>
<feature type="transmembrane region" description="Helical" evidence="7">
    <location>
        <begin position="312"/>
        <end position="330"/>
    </location>
</feature>
<dbReference type="InParanoid" id="A0A0U5JEU7"/>
<keyword evidence="2 7" id="KW-1003">Cell membrane</keyword>
<keyword evidence="9" id="KW-1185">Reference proteome</keyword>
<evidence type="ECO:0000256" key="6">
    <source>
        <dbReference type="ARBA" id="ARBA00023136"/>
    </source>
</evidence>
<keyword evidence="8" id="KW-0449">Lipoprotein</keyword>
<comment type="catalytic activity">
    <reaction evidence="7">
        <text>L-cysteinyl-[prolipoprotein] + a 1,2-diacyl-sn-glycero-3-phospho-(1'-sn-glycerol) = an S-1,2-diacyl-sn-glyceryl-L-cysteinyl-[prolipoprotein] + sn-glycerol 1-phosphate + H(+)</text>
        <dbReference type="Rhea" id="RHEA:56712"/>
        <dbReference type="Rhea" id="RHEA-COMP:14679"/>
        <dbReference type="Rhea" id="RHEA-COMP:14680"/>
        <dbReference type="ChEBI" id="CHEBI:15378"/>
        <dbReference type="ChEBI" id="CHEBI:29950"/>
        <dbReference type="ChEBI" id="CHEBI:57685"/>
        <dbReference type="ChEBI" id="CHEBI:64716"/>
        <dbReference type="ChEBI" id="CHEBI:140658"/>
        <dbReference type="EC" id="2.5.1.145"/>
    </reaction>
</comment>
<evidence type="ECO:0000256" key="5">
    <source>
        <dbReference type="ARBA" id="ARBA00022989"/>
    </source>
</evidence>
<name>A0A0U5JEU7_9BACT</name>
<dbReference type="GO" id="GO:0005886">
    <property type="term" value="C:plasma membrane"/>
    <property type="evidence" value="ECO:0007669"/>
    <property type="project" value="UniProtKB-SubCell"/>
</dbReference>
<keyword evidence="5 7" id="KW-1133">Transmembrane helix</keyword>
<organism evidence="8 9">
    <name type="scientific">Candidatus Protochlamydia naegleriophila</name>
    <dbReference type="NCBI Taxonomy" id="389348"/>
    <lineage>
        <taxon>Bacteria</taxon>
        <taxon>Pseudomonadati</taxon>
        <taxon>Chlamydiota</taxon>
        <taxon>Chlamydiia</taxon>
        <taxon>Parachlamydiales</taxon>
        <taxon>Parachlamydiaceae</taxon>
        <taxon>Candidatus Protochlamydia</taxon>
    </lineage>
</organism>
<protein>
    <recommendedName>
        <fullName evidence="7">Phosphatidylglycerol--prolipoprotein diacylglyceryl transferase</fullName>
        <ecNumber evidence="7">2.5.1.145</ecNumber>
    </recommendedName>
</protein>
<comment type="pathway">
    <text evidence="7">Protein modification; lipoprotein biosynthesis (diacylglyceryl transfer).</text>
</comment>
<dbReference type="PROSITE" id="PS01311">
    <property type="entry name" value="LGT"/>
    <property type="match status" value="1"/>
</dbReference>
<evidence type="ECO:0000256" key="4">
    <source>
        <dbReference type="ARBA" id="ARBA00022692"/>
    </source>
</evidence>
<keyword evidence="3 7" id="KW-0808">Transferase</keyword>
<dbReference type="RefSeq" id="WP_079992799.1">
    <property type="nucleotide sequence ID" value="NZ_LN879502.1"/>
</dbReference>
<dbReference type="UniPathway" id="UPA00664"/>
<feature type="transmembrane region" description="Helical" evidence="7">
    <location>
        <begin position="228"/>
        <end position="246"/>
    </location>
</feature>
<keyword evidence="4 7" id="KW-0812">Transmembrane</keyword>
<reference evidence="9" key="1">
    <citation type="submission" date="2015-09" db="EMBL/GenBank/DDBJ databases">
        <authorList>
            <person name="Bertelli C."/>
        </authorList>
    </citation>
    <scope>NUCLEOTIDE SEQUENCE [LARGE SCALE GENOMIC DNA]</scope>
    <source>
        <strain evidence="9">KNic</strain>
    </source>
</reference>
<dbReference type="AlphaFoldDB" id="A0A0U5JEU7"/>
<sequence length="388" mass="43938">MQIGNWIAWLYWNPPREAFTVPLLDRPVMWYGISFVTGFILGYFLIVPILASFLRQSKHLASIDILNWPLLVKHLHTNNSSPLVQRCLSALNPKAREHLQKADGNQASDPFLQEQLLNSFNQVLQGCGVKREDFEQTFKGAIATATHTSHFLSDRLCWFIVAGTLIGARLGAVFFYDWPYFKEHPLEIFQVWKGGLASHGGVLGVMLALYLYILYARQWMPSLSFLRLLDFVAIPSALAAFFIRLGNFMNQEILGTPSSLPWAVLFGQPADGSALVPRHPVQLYEGVTYLITFFFLYALWRKRGNEVGAGTYVGYLFIFIFSSRFILEFWKATQESILESGSLQMGQWLSIPFILLGILLVYKGQTACGNCATCPKRRNQAEQSSCKK</sequence>
<evidence type="ECO:0000313" key="9">
    <source>
        <dbReference type="Proteomes" id="UP000069902"/>
    </source>
</evidence>
<dbReference type="EC" id="2.5.1.145" evidence="7"/>
<feature type="transmembrane region" description="Helical" evidence="7">
    <location>
        <begin position="156"/>
        <end position="176"/>
    </location>
</feature>
<keyword evidence="8" id="KW-0328">Glycosyltransferase</keyword>
<dbReference type="NCBIfam" id="TIGR00544">
    <property type="entry name" value="lgt"/>
    <property type="match status" value="1"/>
</dbReference>
<keyword evidence="6 7" id="KW-0472">Membrane</keyword>
<dbReference type="KEGG" id="pnl:PNK_0795"/>
<dbReference type="EMBL" id="LN879502">
    <property type="protein sequence ID" value="CUI16421.1"/>
    <property type="molecule type" value="Genomic_DNA"/>
</dbReference>